<name>A0A371FLU6_MUCPR</name>
<proteinExistence type="predicted"/>
<reference evidence="1" key="1">
    <citation type="submission" date="2018-05" db="EMBL/GenBank/DDBJ databases">
        <title>Draft genome of Mucuna pruriens seed.</title>
        <authorList>
            <person name="Nnadi N.E."/>
            <person name="Vos R."/>
            <person name="Hasami M.H."/>
            <person name="Devisetty U.K."/>
            <person name="Aguiy J.C."/>
        </authorList>
    </citation>
    <scope>NUCLEOTIDE SEQUENCE [LARGE SCALE GENOMIC DNA]</scope>
    <source>
        <strain evidence="1">JCA_2017</strain>
    </source>
</reference>
<evidence type="ECO:0000313" key="2">
    <source>
        <dbReference type="Proteomes" id="UP000257109"/>
    </source>
</evidence>
<gene>
    <name evidence="1" type="ORF">CR513_40308</name>
</gene>
<feature type="non-terminal residue" evidence="1">
    <location>
        <position position="146"/>
    </location>
</feature>
<protein>
    <submittedName>
        <fullName evidence="1">Uncharacterized protein</fullName>
    </submittedName>
</protein>
<feature type="non-terminal residue" evidence="1">
    <location>
        <position position="1"/>
    </location>
</feature>
<comment type="caution">
    <text evidence="1">The sequence shown here is derived from an EMBL/GenBank/DDBJ whole genome shotgun (WGS) entry which is preliminary data.</text>
</comment>
<keyword evidence="2" id="KW-1185">Reference proteome</keyword>
<evidence type="ECO:0000313" key="1">
    <source>
        <dbReference type="EMBL" id="RDX79289.1"/>
    </source>
</evidence>
<dbReference type="AlphaFoldDB" id="A0A371FLU6"/>
<accession>A0A371FLU6</accession>
<dbReference type="PANTHER" id="PTHR37248">
    <property type="entry name" value="TRANSLATION INITIATION FACTOR"/>
    <property type="match status" value="1"/>
</dbReference>
<dbReference type="PANTHER" id="PTHR37248:SF1">
    <property type="entry name" value="TRANSLATION INITIATION FACTOR"/>
    <property type="match status" value="1"/>
</dbReference>
<dbReference type="Proteomes" id="UP000257109">
    <property type="component" value="Unassembled WGS sequence"/>
</dbReference>
<organism evidence="1 2">
    <name type="scientific">Mucuna pruriens</name>
    <name type="common">Velvet bean</name>
    <name type="synonym">Dolichos pruriens</name>
    <dbReference type="NCBI Taxonomy" id="157652"/>
    <lineage>
        <taxon>Eukaryota</taxon>
        <taxon>Viridiplantae</taxon>
        <taxon>Streptophyta</taxon>
        <taxon>Embryophyta</taxon>
        <taxon>Tracheophyta</taxon>
        <taxon>Spermatophyta</taxon>
        <taxon>Magnoliopsida</taxon>
        <taxon>eudicotyledons</taxon>
        <taxon>Gunneridae</taxon>
        <taxon>Pentapetalae</taxon>
        <taxon>rosids</taxon>
        <taxon>fabids</taxon>
        <taxon>Fabales</taxon>
        <taxon>Fabaceae</taxon>
        <taxon>Papilionoideae</taxon>
        <taxon>50 kb inversion clade</taxon>
        <taxon>NPAAA clade</taxon>
        <taxon>indigoferoid/millettioid clade</taxon>
        <taxon>Phaseoleae</taxon>
        <taxon>Mucuna</taxon>
    </lineage>
</organism>
<dbReference type="OrthoDB" id="1435998at2759"/>
<dbReference type="STRING" id="157652.A0A371FLU6"/>
<dbReference type="EMBL" id="QJKJ01008588">
    <property type="protein sequence ID" value="RDX79289.1"/>
    <property type="molecule type" value="Genomic_DNA"/>
</dbReference>
<sequence>QIKQGNEQQSAEQKKVTKAPNQYPSLKFKRTEIERQIGAIRAVRDVDIEHLLTELRLLRWCFSVEELQKPLLQVFEETLGNLSVISDEVKWREKESCNYTYFIYPCSRMLITCISRTFFVTSQRLSVGCHPKHLAAQTWRDASLRP</sequence>